<evidence type="ECO:0000256" key="7">
    <source>
        <dbReference type="ARBA" id="ARBA00022695"/>
    </source>
</evidence>
<evidence type="ECO:0000256" key="2">
    <source>
        <dbReference type="ARBA" id="ARBA00004726"/>
    </source>
</evidence>
<dbReference type="Gene3D" id="3.40.50.620">
    <property type="entry name" value="HUPs"/>
    <property type="match status" value="1"/>
</dbReference>
<keyword evidence="4 15" id="KW-0285">Flavoprotein</keyword>
<gene>
    <name evidence="17" type="ORF">ENL01_02170</name>
</gene>
<evidence type="ECO:0000256" key="3">
    <source>
        <dbReference type="ARBA" id="ARBA00005201"/>
    </source>
</evidence>
<dbReference type="InterPro" id="IPR002606">
    <property type="entry name" value="Riboflavin_kinase_bac"/>
</dbReference>
<dbReference type="UniPathway" id="UPA00277">
    <property type="reaction ID" value="UER00407"/>
</dbReference>
<dbReference type="GO" id="GO:0009398">
    <property type="term" value="P:FMN biosynthetic process"/>
    <property type="evidence" value="ECO:0007669"/>
    <property type="project" value="UniProtKB-UniRule"/>
</dbReference>
<comment type="pathway">
    <text evidence="3 15">Cofactor biosynthesis; FMN biosynthesis; FMN from riboflavin (ATP route): step 1/1.</text>
</comment>
<evidence type="ECO:0000256" key="15">
    <source>
        <dbReference type="PIRNR" id="PIRNR004491"/>
    </source>
</evidence>
<dbReference type="SUPFAM" id="SSF52374">
    <property type="entry name" value="Nucleotidylyl transferase"/>
    <property type="match status" value="1"/>
</dbReference>
<evidence type="ECO:0000256" key="13">
    <source>
        <dbReference type="ARBA" id="ARBA00047880"/>
    </source>
</evidence>
<protein>
    <recommendedName>
        <fullName evidence="15">Riboflavin biosynthesis protein</fullName>
    </recommendedName>
    <domain>
        <recommendedName>
            <fullName evidence="15">Riboflavin kinase</fullName>
            <ecNumber evidence="15">2.7.1.26</ecNumber>
        </recommendedName>
        <alternativeName>
            <fullName evidence="15">Flavokinase</fullName>
        </alternativeName>
    </domain>
    <domain>
        <recommendedName>
            <fullName evidence="15">FMN adenylyltransferase</fullName>
            <ecNumber evidence="15">2.7.7.2</ecNumber>
        </recommendedName>
        <alternativeName>
            <fullName evidence="15">FAD pyrophosphorylase</fullName>
        </alternativeName>
        <alternativeName>
            <fullName evidence="15">FAD synthase</fullName>
        </alternativeName>
    </domain>
</protein>
<dbReference type="GO" id="GO:0006747">
    <property type="term" value="P:FAD biosynthetic process"/>
    <property type="evidence" value="ECO:0007669"/>
    <property type="project" value="UniProtKB-UniRule"/>
</dbReference>
<keyword evidence="8 15" id="KW-0547">Nucleotide-binding</keyword>
<dbReference type="SMART" id="SM00904">
    <property type="entry name" value="Flavokinase"/>
    <property type="match status" value="1"/>
</dbReference>
<dbReference type="Pfam" id="PF01687">
    <property type="entry name" value="Flavokinase"/>
    <property type="match status" value="1"/>
</dbReference>
<dbReference type="PANTHER" id="PTHR22749">
    <property type="entry name" value="RIBOFLAVIN KINASE/FMN ADENYLYLTRANSFERASE"/>
    <property type="match status" value="1"/>
</dbReference>
<dbReference type="GO" id="GO:0009231">
    <property type="term" value="P:riboflavin biosynthetic process"/>
    <property type="evidence" value="ECO:0007669"/>
    <property type="project" value="InterPro"/>
</dbReference>
<dbReference type="UniPathway" id="UPA00276">
    <property type="reaction ID" value="UER00406"/>
</dbReference>
<dbReference type="PIRSF" id="PIRSF004491">
    <property type="entry name" value="FAD_Synth"/>
    <property type="match status" value="1"/>
</dbReference>
<dbReference type="AlphaFoldDB" id="A0A7C5DBU8"/>
<evidence type="ECO:0000256" key="4">
    <source>
        <dbReference type="ARBA" id="ARBA00022630"/>
    </source>
</evidence>
<dbReference type="EC" id="2.7.1.26" evidence="15"/>
<evidence type="ECO:0000256" key="10">
    <source>
        <dbReference type="ARBA" id="ARBA00022827"/>
    </source>
</evidence>
<keyword evidence="7 15" id="KW-0548">Nucleotidyltransferase</keyword>
<evidence type="ECO:0000256" key="1">
    <source>
        <dbReference type="ARBA" id="ARBA00002121"/>
    </source>
</evidence>
<evidence type="ECO:0000256" key="9">
    <source>
        <dbReference type="ARBA" id="ARBA00022777"/>
    </source>
</evidence>
<comment type="similarity">
    <text evidence="15">Belongs to the ribF family.</text>
</comment>
<keyword evidence="10 15" id="KW-0274">FAD</keyword>
<organism evidence="17">
    <name type="scientific">Chlorobaculum parvum</name>
    <dbReference type="NCBI Taxonomy" id="274539"/>
    <lineage>
        <taxon>Bacteria</taxon>
        <taxon>Pseudomonadati</taxon>
        <taxon>Chlorobiota</taxon>
        <taxon>Chlorobiia</taxon>
        <taxon>Chlorobiales</taxon>
        <taxon>Chlorobiaceae</taxon>
        <taxon>Chlorobaculum</taxon>
    </lineage>
</organism>
<evidence type="ECO:0000259" key="16">
    <source>
        <dbReference type="SMART" id="SM00904"/>
    </source>
</evidence>
<evidence type="ECO:0000256" key="11">
    <source>
        <dbReference type="ARBA" id="ARBA00022840"/>
    </source>
</evidence>
<name>A0A7C5DBU8_9CHLB</name>
<dbReference type="GO" id="GO:0005524">
    <property type="term" value="F:ATP binding"/>
    <property type="evidence" value="ECO:0007669"/>
    <property type="project" value="UniProtKB-UniRule"/>
</dbReference>
<keyword evidence="5 15" id="KW-0288">FMN</keyword>
<evidence type="ECO:0000256" key="12">
    <source>
        <dbReference type="ARBA" id="ARBA00023268"/>
    </source>
</evidence>
<dbReference type="InterPro" id="IPR015864">
    <property type="entry name" value="FAD_synthase"/>
</dbReference>
<dbReference type="SUPFAM" id="SSF82114">
    <property type="entry name" value="Riboflavin kinase-like"/>
    <property type="match status" value="1"/>
</dbReference>
<dbReference type="NCBIfam" id="NF004160">
    <property type="entry name" value="PRK05627.1-3"/>
    <property type="match status" value="1"/>
</dbReference>
<keyword evidence="9 15" id="KW-0418">Kinase</keyword>
<dbReference type="InterPro" id="IPR023468">
    <property type="entry name" value="Riboflavin_kinase"/>
</dbReference>
<dbReference type="EC" id="2.7.7.2" evidence="15"/>
<comment type="function">
    <text evidence="1">Catalyzes the phosphorylation of riboflavin to FMN followed by the adenylation of FMN to FAD.</text>
</comment>
<comment type="catalytic activity">
    <reaction evidence="14 15">
        <text>FMN + ATP + H(+) = FAD + diphosphate</text>
        <dbReference type="Rhea" id="RHEA:17237"/>
        <dbReference type="ChEBI" id="CHEBI:15378"/>
        <dbReference type="ChEBI" id="CHEBI:30616"/>
        <dbReference type="ChEBI" id="CHEBI:33019"/>
        <dbReference type="ChEBI" id="CHEBI:57692"/>
        <dbReference type="ChEBI" id="CHEBI:58210"/>
        <dbReference type="EC" id="2.7.7.2"/>
    </reaction>
</comment>
<dbReference type="Pfam" id="PF06574">
    <property type="entry name" value="FAD_syn"/>
    <property type="match status" value="1"/>
</dbReference>
<reference evidence="17" key="1">
    <citation type="journal article" date="2020" name="mSystems">
        <title>Genome- and Community-Level Interaction Insights into Carbon Utilization and Element Cycling Functions of Hydrothermarchaeota in Hydrothermal Sediment.</title>
        <authorList>
            <person name="Zhou Z."/>
            <person name="Liu Y."/>
            <person name="Xu W."/>
            <person name="Pan J."/>
            <person name="Luo Z.H."/>
            <person name="Li M."/>
        </authorList>
    </citation>
    <scope>NUCLEOTIDE SEQUENCE [LARGE SCALE GENOMIC DNA]</scope>
    <source>
        <strain evidence="17">HyVt-628</strain>
    </source>
</reference>
<dbReference type="CDD" id="cd02064">
    <property type="entry name" value="FAD_synthetase_N"/>
    <property type="match status" value="1"/>
</dbReference>
<dbReference type="EMBL" id="DRSK01000127">
    <property type="protein sequence ID" value="HHE07709.1"/>
    <property type="molecule type" value="Genomic_DNA"/>
</dbReference>
<evidence type="ECO:0000256" key="5">
    <source>
        <dbReference type="ARBA" id="ARBA00022643"/>
    </source>
</evidence>
<dbReference type="InterPro" id="IPR014729">
    <property type="entry name" value="Rossmann-like_a/b/a_fold"/>
</dbReference>
<keyword evidence="11 15" id="KW-0067">ATP-binding</keyword>
<dbReference type="GO" id="GO:0008531">
    <property type="term" value="F:riboflavin kinase activity"/>
    <property type="evidence" value="ECO:0007669"/>
    <property type="project" value="UniProtKB-UniRule"/>
</dbReference>
<comment type="pathway">
    <text evidence="2 15">Cofactor biosynthesis; FAD biosynthesis; FAD from FMN: step 1/1.</text>
</comment>
<evidence type="ECO:0000256" key="6">
    <source>
        <dbReference type="ARBA" id="ARBA00022679"/>
    </source>
</evidence>
<dbReference type="InterPro" id="IPR023465">
    <property type="entry name" value="Riboflavin_kinase_dom_sf"/>
</dbReference>
<sequence length="321" mass="35069">MRVVVLQGDTVHDAETSQVVSLTPEPSAITIGSFDGLHVGHRKIIGAMIDRARQGGLRSVVVTFEPHPRLVLNSGQNCPVELLTTFEEKVAHFRTMQVDLLFVIRFDREFSQKSSADFIRDVLVGRLGARQVTVGYDHGFGSDRSGSGKTLRELGEEHGFGVEVVGEVIVDGSVVSSTRIRHLLAEGRVAEANDCLGTSYTISGTVVEGNKLGRQIGFPTANLALPDHCKLLPAHGVYAATVTVDGYDWPVMMNIGRRPTVEDSGPVTVEAHLIGFSGDLYGTVLVFRLFGFIRPEQRFGSIDELRAQLLNDQKKAELYLK</sequence>
<feature type="domain" description="Riboflavin kinase" evidence="16">
    <location>
        <begin position="195"/>
        <end position="321"/>
    </location>
</feature>
<accession>A0A7C5DBU8</accession>
<comment type="catalytic activity">
    <reaction evidence="13 15">
        <text>riboflavin + ATP = FMN + ADP + H(+)</text>
        <dbReference type="Rhea" id="RHEA:14357"/>
        <dbReference type="ChEBI" id="CHEBI:15378"/>
        <dbReference type="ChEBI" id="CHEBI:30616"/>
        <dbReference type="ChEBI" id="CHEBI:57986"/>
        <dbReference type="ChEBI" id="CHEBI:58210"/>
        <dbReference type="ChEBI" id="CHEBI:456216"/>
        <dbReference type="EC" id="2.7.1.26"/>
    </reaction>
</comment>
<evidence type="ECO:0000313" key="17">
    <source>
        <dbReference type="EMBL" id="HHE07709.1"/>
    </source>
</evidence>
<dbReference type="NCBIfam" id="NF004162">
    <property type="entry name" value="PRK05627.1-5"/>
    <property type="match status" value="1"/>
</dbReference>
<dbReference type="GO" id="GO:0003919">
    <property type="term" value="F:FMN adenylyltransferase activity"/>
    <property type="evidence" value="ECO:0007669"/>
    <property type="project" value="UniProtKB-UniRule"/>
</dbReference>
<dbReference type="NCBIfam" id="TIGR00083">
    <property type="entry name" value="ribF"/>
    <property type="match status" value="1"/>
</dbReference>
<dbReference type="Proteomes" id="UP000886059">
    <property type="component" value="Unassembled WGS sequence"/>
</dbReference>
<evidence type="ECO:0000256" key="14">
    <source>
        <dbReference type="ARBA" id="ARBA00049494"/>
    </source>
</evidence>
<dbReference type="FunFam" id="3.40.50.620:FF:000021">
    <property type="entry name" value="Riboflavin biosynthesis protein"/>
    <property type="match status" value="1"/>
</dbReference>
<dbReference type="PANTHER" id="PTHR22749:SF6">
    <property type="entry name" value="RIBOFLAVIN KINASE"/>
    <property type="match status" value="1"/>
</dbReference>
<evidence type="ECO:0000256" key="8">
    <source>
        <dbReference type="ARBA" id="ARBA00022741"/>
    </source>
</evidence>
<comment type="caution">
    <text evidence="17">The sequence shown here is derived from an EMBL/GenBank/DDBJ whole genome shotgun (WGS) entry which is preliminary data.</text>
</comment>
<proteinExistence type="inferred from homology"/>
<dbReference type="InterPro" id="IPR015865">
    <property type="entry name" value="Riboflavin_kinase_bac/euk"/>
</dbReference>
<dbReference type="Gene3D" id="2.40.30.30">
    <property type="entry name" value="Riboflavin kinase-like"/>
    <property type="match status" value="1"/>
</dbReference>
<keyword evidence="12" id="KW-0511">Multifunctional enzyme</keyword>
<keyword evidence="6 15" id="KW-0808">Transferase</keyword>